<dbReference type="Pfam" id="PF07690">
    <property type="entry name" value="MFS_1"/>
    <property type="match status" value="2"/>
</dbReference>
<keyword evidence="4 6" id="KW-1133">Transmembrane helix</keyword>
<keyword evidence="5 6" id="KW-0472">Membrane</keyword>
<dbReference type="Proteomes" id="UP001221142">
    <property type="component" value="Unassembled WGS sequence"/>
</dbReference>
<dbReference type="PANTHER" id="PTHR43791:SF6">
    <property type="entry name" value="TRANSPORTER, PUTATIVE (AFU_ORTHOLOGUE AFUA_1G16690)-RELATED"/>
    <property type="match status" value="1"/>
</dbReference>
<dbReference type="FunFam" id="1.20.1250.20:FF:000013">
    <property type="entry name" value="MFS general substrate transporter"/>
    <property type="match status" value="1"/>
</dbReference>
<evidence type="ECO:0000256" key="5">
    <source>
        <dbReference type="ARBA" id="ARBA00023136"/>
    </source>
</evidence>
<evidence type="ECO:0000256" key="1">
    <source>
        <dbReference type="ARBA" id="ARBA00004141"/>
    </source>
</evidence>
<evidence type="ECO:0000313" key="8">
    <source>
        <dbReference type="Proteomes" id="UP001221142"/>
    </source>
</evidence>
<evidence type="ECO:0000256" key="2">
    <source>
        <dbReference type="ARBA" id="ARBA00022448"/>
    </source>
</evidence>
<dbReference type="SUPFAM" id="SSF103473">
    <property type="entry name" value="MFS general substrate transporter"/>
    <property type="match status" value="1"/>
</dbReference>
<reference evidence="7" key="1">
    <citation type="submission" date="2023-03" db="EMBL/GenBank/DDBJ databases">
        <title>Massive genome expansion in bonnet fungi (Mycena s.s.) driven by repeated elements and novel gene families across ecological guilds.</title>
        <authorList>
            <consortium name="Lawrence Berkeley National Laboratory"/>
            <person name="Harder C.B."/>
            <person name="Miyauchi S."/>
            <person name="Viragh M."/>
            <person name="Kuo A."/>
            <person name="Thoen E."/>
            <person name="Andreopoulos B."/>
            <person name="Lu D."/>
            <person name="Skrede I."/>
            <person name="Drula E."/>
            <person name="Henrissat B."/>
            <person name="Morin E."/>
            <person name="Kohler A."/>
            <person name="Barry K."/>
            <person name="LaButti K."/>
            <person name="Morin E."/>
            <person name="Salamov A."/>
            <person name="Lipzen A."/>
            <person name="Mereny Z."/>
            <person name="Hegedus B."/>
            <person name="Baldrian P."/>
            <person name="Stursova M."/>
            <person name="Weitz H."/>
            <person name="Taylor A."/>
            <person name="Grigoriev I.V."/>
            <person name="Nagy L.G."/>
            <person name="Martin F."/>
            <person name="Kauserud H."/>
        </authorList>
    </citation>
    <scope>NUCLEOTIDE SEQUENCE</scope>
    <source>
        <strain evidence="7">9284</strain>
    </source>
</reference>
<feature type="transmembrane region" description="Helical" evidence="6">
    <location>
        <begin position="391"/>
        <end position="414"/>
    </location>
</feature>
<feature type="transmembrane region" description="Helical" evidence="6">
    <location>
        <begin position="459"/>
        <end position="476"/>
    </location>
</feature>
<feature type="transmembrane region" description="Helical" evidence="6">
    <location>
        <begin position="234"/>
        <end position="253"/>
    </location>
</feature>
<comment type="subcellular location">
    <subcellularLocation>
        <location evidence="1">Membrane</location>
        <topology evidence="1">Multi-pass membrane protein</topology>
    </subcellularLocation>
</comment>
<proteinExistence type="predicted"/>
<evidence type="ECO:0000313" key="7">
    <source>
        <dbReference type="EMBL" id="KAJ7643695.1"/>
    </source>
</evidence>
<accession>A0AAD7FU65</accession>
<dbReference type="InterPro" id="IPR036259">
    <property type="entry name" value="MFS_trans_sf"/>
</dbReference>
<keyword evidence="8" id="KW-1185">Reference proteome</keyword>
<name>A0AAD7FU65_9AGAR</name>
<dbReference type="GO" id="GO:0022857">
    <property type="term" value="F:transmembrane transporter activity"/>
    <property type="evidence" value="ECO:0007669"/>
    <property type="project" value="InterPro"/>
</dbReference>
<keyword evidence="2" id="KW-0813">Transport</keyword>
<sequence>MVLKGRQLFPPPTPTCLHANVERQREECAAARNRHPGAHACRTQVGAQAGPSTSADARLDICHEQHRHLQYNVILSALYILYSPAQIPSNMILNRITRPSWYIGCCVVAWGLVSLLTSQTRGYSGLVACRIFLGLPEAAFYPGSTYLLSRWYTKKELALRCAILYAGFLLANAFGAVGVPMAGTYSNFDPFTLQVNGRWNLVEHGRKTGDSGLEMVCVCVIDDMCDKSWDRTRLFIIEGSITIALGVFTIWALPDYPNNTSWIVGNERRLAQVRLAEDAGEADQDNAEDTPLRGLKLAALDPLVWAFAIMNMTQIFGLSFVIFFPTLTRSLGFSITISLVLVAPPWLFASAICCLNSWHADATRERYFHIAGTWWVVSLGLIISICTRNLGARYLSMFFMVFGFAGFSLTAVWVSNVIPRPPSKRAAAIAIVNAVGNIGNIIGSYSWKSEWGPLYHQSMIISLCALVLSSVIALGIRQHLVLRNKRLDEDEQVAVNGADEGRVREAAVLEGITFEQAMEKRKGFRYLH</sequence>
<feature type="transmembrane region" description="Helical" evidence="6">
    <location>
        <begin position="123"/>
        <end position="141"/>
    </location>
</feature>
<feature type="transmembrane region" description="Helical" evidence="6">
    <location>
        <begin position="426"/>
        <end position="447"/>
    </location>
</feature>
<dbReference type="AlphaFoldDB" id="A0AAD7FU65"/>
<evidence type="ECO:0000256" key="6">
    <source>
        <dbReference type="SAM" id="Phobius"/>
    </source>
</evidence>
<protein>
    <submittedName>
        <fullName evidence="7">MFS general substrate transporter</fullName>
    </submittedName>
</protein>
<evidence type="ECO:0000256" key="4">
    <source>
        <dbReference type="ARBA" id="ARBA00022989"/>
    </source>
</evidence>
<gene>
    <name evidence="7" type="ORF">FB45DRAFT_280102</name>
</gene>
<evidence type="ECO:0000256" key="3">
    <source>
        <dbReference type="ARBA" id="ARBA00022692"/>
    </source>
</evidence>
<feature type="transmembrane region" description="Helical" evidence="6">
    <location>
        <begin position="100"/>
        <end position="117"/>
    </location>
</feature>
<keyword evidence="3 6" id="KW-0812">Transmembrane</keyword>
<dbReference type="EMBL" id="JARKIF010000003">
    <property type="protein sequence ID" value="KAJ7643695.1"/>
    <property type="molecule type" value="Genomic_DNA"/>
</dbReference>
<dbReference type="PANTHER" id="PTHR43791">
    <property type="entry name" value="PERMEASE-RELATED"/>
    <property type="match status" value="1"/>
</dbReference>
<feature type="transmembrane region" description="Helical" evidence="6">
    <location>
        <begin position="162"/>
        <end position="183"/>
    </location>
</feature>
<dbReference type="InterPro" id="IPR011701">
    <property type="entry name" value="MFS"/>
</dbReference>
<dbReference type="GO" id="GO:0016020">
    <property type="term" value="C:membrane"/>
    <property type="evidence" value="ECO:0007669"/>
    <property type="project" value="UniProtKB-SubCell"/>
</dbReference>
<feature type="transmembrane region" description="Helical" evidence="6">
    <location>
        <begin position="303"/>
        <end position="325"/>
    </location>
</feature>
<organism evidence="7 8">
    <name type="scientific">Roridomyces roridus</name>
    <dbReference type="NCBI Taxonomy" id="1738132"/>
    <lineage>
        <taxon>Eukaryota</taxon>
        <taxon>Fungi</taxon>
        <taxon>Dikarya</taxon>
        <taxon>Basidiomycota</taxon>
        <taxon>Agaricomycotina</taxon>
        <taxon>Agaricomycetes</taxon>
        <taxon>Agaricomycetidae</taxon>
        <taxon>Agaricales</taxon>
        <taxon>Marasmiineae</taxon>
        <taxon>Mycenaceae</taxon>
        <taxon>Roridomyces</taxon>
    </lineage>
</organism>
<dbReference type="Gene3D" id="1.20.1250.20">
    <property type="entry name" value="MFS general substrate transporter like domains"/>
    <property type="match status" value="2"/>
</dbReference>
<feature type="transmembrane region" description="Helical" evidence="6">
    <location>
        <begin position="367"/>
        <end position="385"/>
    </location>
</feature>
<comment type="caution">
    <text evidence="7">The sequence shown here is derived from an EMBL/GenBank/DDBJ whole genome shotgun (WGS) entry which is preliminary data.</text>
</comment>
<feature type="transmembrane region" description="Helical" evidence="6">
    <location>
        <begin position="331"/>
        <end position="355"/>
    </location>
</feature>